<name>A0ABN1H9Y4_9ACTN</name>
<evidence type="ECO:0000259" key="6">
    <source>
        <dbReference type="PROSITE" id="PS50893"/>
    </source>
</evidence>
<dbReference type="InterPro" id="IPR003439">
    <property type="entry name" value="ABC_transporter-like_ATP-bd"/>
</dbReference>
<reference evidence="7 8" key="1">
    <citation type="journal article" date="2019" name="Int. J. Syst. Evol. Microbiol.">
        <title>The Global Catalogue of Microorganisms (GCM) 10K type strain sequencing project: providing services to taxonomists for standard genome sequencing and annotation.</title>
        <authorList>
            <consortium name="The Broad Institute Genomics Platform"/>
            <consortium name="The Broad Institute Genome Sequencing Center for Infectious Disease"/>
            <person name="Wu L."/>
            <person name="Ma J."/>
        </authorList>
    </citation>
    <scope>NUCLEOTIDE SEQUENCE [LARGE SCALE GENOMIC DNA]</scope>
    <source>
        <strain evidence="7 8">JCM 10671</strain>
    </source>
</reference>
<organism evidence="7 8">
    <name type="scientific">Sporichthya brevicatena</name>
    <dbReference type="NCBI Taxonomy" id="171442"/>
    <lineage>
        <taxon>Bacteria</taxon>
        <taxon>Bacillati</taxon>
        <taxon>Actinomycetota</taxon>
        <taxon>Actinomycetes</taxon>
        <taxon>Sporichthyales</taxon>
        <taxon>Sporichthyaceae</taxon>
        <taxon>Sporichthya</taxon>
    </lineage>
</organism>
<accession>A0ABN1H9Y4</accession>
<dbReference type="CDD" id="cd03257">
    <property type="entry name" value="ABC_NikE_OppD_transporters"/>
    <property type="match status" value="1"/>
</dbReference>
<dbReference type="PROSITE" id="PS00211">
    <property type="entry name" value="ABC_TRANSPORTER_1"/>
    <property type="match status" value="1"/>
</dbReference>
<evidence type="ECO:0000256" key="3">
    <source>
        <dbReference type="ARBA" id="ARBA00022741"/>
    </source>
</evidence>
<keyword evidence="3" id="KW-0547">Nucleotide-binding</keyword>
<dbReference type="SUPFAM" id="SSF52540">
    <property type="entry name" value="P-loop containing nucleoside triphosphate hydrolases"/>
    <property type="match status" value="2"/>
</dbReference>
<evidence type="ECO:0000256" key="1">
    <source>
        <dbReference type="ARBA" id="ARBA00005417"/>
    </source>
</evidence>
<dbReference type="GO" id="GO:0005524">
    <property type="term" value="F:ATP binding"/>
    <property type="evidence" value="ECO:0007669"/>
    <property type="project" value="UniProtKB-KW"/>
</dbReference>
<evidence type="ECO:0000256" key="5">
    <source>
        <dbReference type="SAM" id="MobiDB-lite"/>
    </source>
</evidence>
<evidence type="ECO:0000313" key="8">
    <source>
        <dbReference type="Proteomes" id="UP001500957"/>
    </source>
</evidence>
<dbReference type="EMBL" id="BAAAHE010000047">
    <property type="protein sequence ID" value="GAA0634712.1"/>
    <property type="molecule type" value="Genomic_DNA"/>
</dbReference>
<dbReference type="Pfam" id="PF00005">
    <property type="entry name" value="ABC_tran"/>
    <property type="match status" value="2"/>
</dbReference>
<keyword evidence="8" id="KW-1185">Reference proteome</keyword>
<comment type="caution">
    <text evidence="7">The sequence shown here is derived from an EMBL/GenBank/DDBJ whole genome shotgun (WGS) entry which is preliminary data.</text>
</comment>
<dbReference type="SMART" id="SM00382">
    <property type="entry name" value="AAA"/>
    <property type="match status" value="2"/>
</dbReference>
<proteinExistence type="inferred from homology"/>
<dbReference type="InterPro" id="IPR050319">
    <property type="entry name" value="ABC_transp_ATP-bind"/>
</dbReference>
<keyword evidence="2" id="KW-0813">Transport</keyword>
<comment type="similarity">
    <text evidence="1">Belongs to the ABC transporter superfamily.</text>
</comment>
<feature type="domain" description="ABC transporter" evidence="6">
    <location>
        <begin position="6"/>
        <end position="245"/>
    </location>
</feature>
<dbReference type="PANTHER" id="PTHR43776:SF7">
    <property type="entry name" value="D,D-DIPEPTIDE TRANSPORT ATP-BINDING PROTEIN DDPF-RELATED"/>
    <property type="match status" value="1"/>
</dbReference>
<dbReference type="Proteomes" id="UP001500957">
    <property type="component" value="Unassembled WGS sequence"/>
</dbReference>
<evidence type="ECO:0000256" key="4">
    <source>
        <dbReference type="ARBA" id="ARBA00022840"/>
    </source>
</evidence>
<dbReference type="InterPro" id="IPR017871">
    <property type="entry name" value="ABC_transporter-like_CS"/>
</dbReference>
<feature type="region of interest" description="Disordered" evidence="5">
    <location>
        <begin position="488"/>
        <end position="513"/>
    </location>
</feature>
<feature type="domain" description="ABC transporter" evidence="6">
    <location>
        <begin position="266"/>
        <end position="509"/>
    </location>
</feature>
<evidence type="ECO:0000313" key="7">
    <source>
        <dbReference type="EMBL" id="GAA0634712.1"/>
    </source>
</evidence>
<dbReference type="Gene3D" id="3.40.50.300">
    <property type="entry name" value="P-loop containing nucleotide triphosphate hydrolases"/>
    <property type="match status" value="2"/>
</dbReference>
<evidence type="ECO:0000256" key="2">
    <source>
        <dbReference type="ARBA" id="ARBA00022448"/>
    </source>
</evidence>
<dbReference type="InterPro" id="IPR003593">
    <property type="entry name" value="AAA+_ATPase"/>
</dbReference>
<protein>
    <submittedName>
        <fullName evidence="7">ABC transporter ATP-binding protein</fullName>
    </submittedName>
</protein>
<keyword evidence="4 7" id="KW-0067">ATP-binding</keyword>
<gene>
    <name evidence="7" type="ORF">GCM10009547_43490</name>
</gene>
<dbReference type="PANTHER" id="PTHR43776">
    <property type="entry name" value="TRANSPORT ATP-BINDING PROTEIN"/>
    <property type="match status" value="1"/>
</dbReference>
<dbReference type="InterPro" id="IPR027417">
    <property type="entry name" value="P-loop_NTPase"/>
</dbReference>
<dbReference type="RefSeq" id="WP_344608750.1">
    <property type="nucleotide sequence ID" value="NZ_BAAAHE010000047.1"/>
</dbReference>
<sequence length="513" mass="53934">MTSPALQVETLTVRHSNGHLALDGVELTVPAGARIGVVGASGCGKTTLLRAVLGLLPPAAEVTGRILVGGRDVLALSTRERRALLGPVIGYVAQDPFAACDPLRSVRHHVGEAWTAHGRRPPPGAIVDALARVGIPAPQVRAGQRPYQWSGGMLQRATTVAATAHGPLLTLADEPTSALDADLADDALELLVRTSSALLLVSHDLALVARHTDHIVVLSDGQIVEENLSHTLLCSPVHNVTRALVRAARPRPLSPLPARPDAPAVARVHQARRSYRVGPATTTAVDGVCLRVRAGEVVGIVGASGSGKSTLLRIVAGMERPDAGTVLLGDTPVWGRSRAPQTPRPGYVMPVFQNPVSSLDARWSIWRSVTEPLVLRGARLSRTQRRDRARAELAAVGLDGLDVDRLPGSLSVGQCQRVAVVRALIAEPALVVADEPTASLDVEAAATVAAYLRSAADRGVGVLVVSHDEPRLRSYADRVLRMREGKLCGAPAPVDPTLSGATGSPRDPRTPPR</sequence>
<dbReference type="PROSITE" id="PS50893">
    <property type="entry name" value="ABC_TRANSPORTER_2"/>
    <property type="match status" value="2"/>
</dbReference>